<name>A0A4Y7Q465_9AGAM</name>
<feature type="compositionally biased region" description="Acidic residues" evidence="1">
    <location>
        <begin position="172"/>
        <end position="184"/>
    </location>
</feature>
<evidence type="ECO:0000256" key="1">
    <source>
        <dbReference type="SAM" id="MobiDB-lite"/>
    </source>
</evidence>
<protein>
    <submittedName>
        <fullName evidence="2">Uncharacterized protein</fullName>
    </submittedName>
</protein>
<sequence>MGEVVDELQTGLSSRSFILNTMASTRGDTTLRVRRRPDALKPTLSVANVLGTLSTRTAPPPPPAMERLFQGAREKNALLKEKQTSNNPERTRRPLKSEQSENSEREFLWPESDPDDHSKNRTVRVKSPKEAASKSKSKDLPFPSLEHKLSSETIRPSSPPQHLPDTPRLDFADQDEFPDIAGDDEPGKSPLLIAHPQSSQHGSALNTRNFIIPIEVPHKRIVGVKVRPEVRHAELWDDRTDADTFIWRGVVLVSDGECAHNRAPLPPAFHLLLHFQSCARKGRHARETEDRPAFSASFPAGSRTGFHLFPWVPRPDGWQMTLTVPIPLRIFVGVESRKFRLKVMVIQEGESTLHSGVEVSISRLHLRELERGQCDDDCDDLVMAPEN</sequence>
<dbReference type="Proteomes" id="UP000294933">
    <property type="component" value="Unassembled WGS sequence"/>
</dbReference>
<organism evidence="2 3">
    <name type="scientific">Rickenella mellea</name>
    <dbReference type="NCBI Taxonomy" id="50990"/>
    <lineage>
        <taxon>Eukaryota</taxon>
        <taxon>Fungi</taxon>
        <taxon>Dikarya</taxon>
        <taxon>Basidiomycota</taxon>
        <taxon>Agaricomycotina</taxon>
        <taxon>Agaricomycetes</taxon>
        <taxon>Hymenochaetales</taxon>
        <taxon>Rickenellaceae</taxon>
        <taxon>Rickenella</taxon>
    </lineage>
</organism>
<feature type="compositionally biased region" description="Basic and acidic residues" evidence="1">
    <location>
        <begin position="79"/>
        <end position="108"/>
    </location>
</feature>
<proteinExistence type="predicted"/>
<feature type="region of interest" description="Disordered" evidence="1">
    <location>
        <begin position="79"/>
        <end position="203"/>
    </location>
</feature>
<reference evidence="2 3" key="1">
    <citation type="submission" date="2018-06" db="EMBL/GenBank/DDBJ databases">
        <title>A transcriptomic atlas of mushroom development highlights an independent origin of complex multicellularity.</title>
        <authorList>
            <consortium name="DOE Joint Genome Institute"/>
            <person name="Krizsan K."/>
            <person name="Almasi E."/>
            <person name="Merenyi Z."/>
            <person name="Sahu N."/>
            <person name="Viragh M."/>
            <person name="Koszo T."/>
            <person name="Mondo S."/>
            <person name="Kiss B."/>
            <person name="Balint B."/>
            <person name="Kues U."/>
            <person name="Barry K."/>
            <person name="Hegedus J.C."/>
            <person name="Henrissat B."/>
            <person name="Johnson J."/>
            <person name="Lipzen A."/>
            <person name="Ohm R."/>
            <person name="Nagy I."/>
            <person name="Pangilinan J."/>
            <person name="Yan J."/>
            <person name="Xiong Y."/>
            <person name="Grigoriev I.V."/>
            <person name="Hibbett D.S."/>
            <person name="Nagy L.G."/>
        </authorList>
    </citation>
    <scope>NUCLEOTIDE SEQUENCE [LARGE SCALE GENOMIC DNA]</scope>
    <source>
        <strain evidence="2 3">SZMC22713</strain>
    </source>
</reference>
<evidence type="ECO:0000313" key="2">
    <source>
        <dbReference type="EMBL" id="TDL22433.1"/>
    </source>
</evidence>
<accession>A0A4Y7Q465</accession>
<keyword evidence="3" id="KW-1185">Reference proteome</keyword>
<dbReference type="VEuPathDB" id="FungiDB:BD410DRAFT_828518"/>
<dbReference type="EMBL" id="ML170175">
    <property type="protein sequence ID" value="TDL22433.1"/>
    <property type="molecule type" value="Genomic_DNA"/>
</dbReference>
<gene>
    <name evidence="2" type="ORF">BD410DRAFT_828518</name>
</gene>
<evidence type="ECO:0000313" key="3">
    <source>
        <dbReference type="Proteomes" id="UP000294933"/>
    </source>
</evidence>
<dbReference type="AlphaFoldDB" id="A0A4Y7Q465"/>
<feature type="compositionally biased region" description="Basic and acidic residues" evidence="1">
    <location>
        <begin position="127"/>
        <end position="150"/>
    </location>
</feature>